<organism evidence="2 3">
    <name type="scientific">Aphanomyces stellatus</name>
    <dbReference type="NCBI Taxonomy" id="120398"/>
    <lineage>
        <taxon>Eukaryota</taxon>
        <taxon>Sar</taxon>
        <taxon>Stramenopiles</taxon>
        <taxon>Oomycota</taxon>
        <taxon>Saprolegniomycetes</taxon>
        <taxon>Saprolegniales</taxon>
        <taxon>Verrucalvaceae</taxon>
        <taxon>Aphanomyces</taxon>
    </lineage>
</organism>
<gene>
    <name evidence="2" type="primary">Aste57867_13412</name>
    <name evidence="1" type="ORF">As57867_013362</name>
    <name evidence="2" type="ORF">ASTE57867_13412</name>
</gene>
<dbReference type="EMBL" id="CAADRA010005470">
    <property type="protein sequence ID" value="VFT90251.1"/>
    <property type="molecule type" value="Genomic_DNA"/>
</dbReference>
<accession>A0A485KY11</accession>
<dbReference type="EMBL" id="VJMH01005449">
    <property type="protein sequence ID" value="KAF0695815.1"/>
    <property type="molecule type" value="Genomic_DNA"/>
</dbReference>
<name>A0A485KY11_9STRA</name>
<proteinExistence type="predicted"/>
<dbReference type="AlphaFoldDB" id="A0A485KY11"/>
<keyword evidence="3" id="KW-1185">Reference proteome</keyword>
<sequence length="204" mass="23075">MTDAIRAHMHVQDDGENGPTICGSENHIQHTFFAPVQDVANVIWSWDQCNSAYRSEVAEQVDPPYHQMVYYRGNSLTGANLRRVMRMRMDGHRVIMTLALVAEDECFAIGDSELRIHGFAWTIVEPVTDSISLVRHSRYHAAPKTTHGVASVEAIAKLYMQSPALETMSRQVLVERLRTSVETMYTHVSRDFVGMMARLLDEPA</sequence>
<evidence type="ECO:0000313" key="3">
    <source>
        <dbReference type="Proteomes" id="UP000332933"/>
    </source>
</evidence>
<evidence type="ECO:0000313" key="1">
    <source>
        <dbReference type="EMBL" id="KAF0695815.1"/>
    </source>
</evidence>
<reference evidence="1" key="2">
    <citation type="submission" date="2019-06" db="EMBL/GenBank/DDBJ databases">
        <title>Genomics analysis of Aphanomyces spp. identifies a new class of oomycete effector associated with host adaptation.</title>
        <authorList>
            <person name="Gaulin E."/>
        </authorList>
    </citation>
    <scope>NUCLEOTIDE SEQUENCE</scope>
    <source>
        <strain evidence="1">CBS 578.67</strain>
    </source>
</reference>
<dbReference type="Proteomes" id="UP000332933">
    <property type="component" value="Unassembled WGS sequence"/>
</dbReference>
<protein>
    <submittedName>
        <fullName evidence="2">Aste57867_13412 protein</fullName>
    </submittedName>
</protein>
<reference evidence="2 3" key="1">
    <citation type="submission" date="2019-03" db="EMBL/GenBank/DDBJ databases">
        <authorList>
            <person name="Gaulin E."/>
            <person name="Dumas B."/>
        </authorList>
    </citation>
    <scope>NUCLEOTIDE SEQUENCE [LARGE SCALE GENOMIC DNA]</scope>
    <source>
        <strain evidence="2">CBS 568.67</strain>
    </source>
</reference>
<evidence type="ECO:0000313" key="2">
    <source>
        <dbReference type="EMBL" id="VFT90251.1"/>
    </source>
</evidence>